<protein>
    <recommendedName>
        <fullName evidence="2">Helix-turn-helix domain containing protein</fullName>
    </recommendedName>
</protein>
<accession>A0A6J5QS10</accession>
<dbReference type="EMBL" id="LR797078">
    <property type="protein sequence ID" value="CAB4185267.1"/>
    <property type="molecule type" value="Genomic_DNA"/>
</dbReference>
<evidence type="ECO:0008006" key="2">
    <source>
        <dbReference type="Google" id="ProtNLM"/>
    </source>
</evidence>
<sequence length="68" mass="7887">MTNNLQPEHLLGTSELAVVLGVSKQRIHALRKNKKFPQPIANLASSPIWDKREVIVFLKEWRPWKVTQ</sequence>
<evidence type="ECO:0000313" key="1">
    <source>
        <dbReference type="EMBL" id="CAB4185267.1"/>
    </source>
</evidence>
<reference evidence="1" key="1">
    <citation type="submission" date="2020-05" db="EMBL/GenBank/DDBJ databases">
        <authorList>
            <person name="Chiriac C."/>
            <person name="Salcher M."/>
            <person name="Ghai R."/>
            <person name="Kavagutti S V."/>
        </authorList>
    </citation>
    <scope>NUCLEOTIDE SEQUENCE</scope>
</reference>
<proteinExistence type="predicted"/>
<gene>
    <name evidence="1" type="ORF">UFOVP1130_23</name>
</gene>
<organism evidence="1">
    <name type="scientific">uncultured Caudovirales phage</name>
    <dbReference type="NCBI Taxonomy" id="2100421"/>
    <lineage>
        <taxon>Viruses</taxon>
        <taxon>Duplodnaviria</taxon>
        <taxon>Heunggongvirae</taxon>
        <taxon>Uroviricota</taxon>
        <taxon>Caudoviricetes</taxon>
        <taxon>Peduoviridae</taxon>
        <taxon>Maltschvirus</taxon>
        <taxon>Maltschvirus maltsch</taxon>
    </lineage>
</organism>
<name>A0A6J5QS10_9CAUD</name>